<evidence type="ECO:0000313" key="2">
    <source>
        <dbReference type="Proteomes" id="UP001169764"/>
    </source>
</evidence>
<name>A0ABT8YAJ0_9SPHN</name>
<dbReference type="RefSeq" id="WP_303543307.1">
    <property type="nucleotide sequence ID" value="NZ_JAUOTP010000005.1"/>
</dbReference>
<comment type="caution">
    <text evidence="1">The sequence shown here is derived from an EMBL/GenBank/DDBJ whole genome shotgun (WGS) entry which is preliminary data.</text>
</comment>
<sequence>MAGSVATKDPKWAPKRYPPHGGGRGAAYMMRMVFSHLVDPPRLVSGGVLFTMDTHDLQRTVCVTDAALALFAPAAEEARHRLRYVMENIEALTIIAKRKAISRVPELVVIDASDAQSSGGPIRADAVD</sequence>
<dbReference type="Proteomes" id="UP001169764">
    <property type="component" value="Unassembled WGS sequence"/>
</dbReference>
<dbReference type="EMBL" id="JAUOTP010000005">
    <property type="protein sequence ID" value="MDO6415358.1"/>
    <property type="molecule type" value="Genomic_DNA"/>
</dbReference>
<protein>
    <submittedName>
        <fullName evidence="1">Uncharacterized protein</fullName>
    </submittedName>
</protein>
<reference evidence="1" key="1">
    <citation type="submission" date="2023-07" db="EMBL/GenBank/DDBJ databases">
        <authorList>
            <person name="Kim M."/>
        </authorList>
    </citation>
    <scope>NUCLEOTIDE SEQUENCE</scope>
    <source>
        <strain evidence="1">BIUV-7</strain>
    </source>
</reference>
<accession>A0ABT8YAJ0</accession>
<evidence type="ECO:0000313" key="1">
    <source>
        <dbReference type="EMBL" id="MDO6415358.1"/>
    </source>
</evidence>
<keyword evidence="2" id="KW-1185">Reference proteome</keyword>
<organism evidence="1 2">
    <name type="scientific">Sphingomonas natans</name>
    <dbReference type="NCBI Taxonomy" id="3063330"/>
    <lineage>
        <taxon>Bacteria</taxon>
        <taxon>Pseudomonadati</taxon>
        <taxon>Pseudomonadota</taxon>
        <taxon>Alphaproteobacteria</taxon>
        <taxon>Sphingomonadales</taxon>
        <taxon>Sphingomonadaceae</taxon>
        <taxon>Sphingomonas</taxon>
    </lineage>
</organism>
<gene>
    <name evidence="1" type="ORF">Q4F19_13270</name>
</gene>
<proteinExistence type="predicted"/>